<organism evidence="9 10">
    <name type="scientific">Oleispira antarctica</name>
    <dbReference type="NCBI Taxonomy" id="188908"/>
    <lineage>
        <taxon>Bacteria</taxon>
        <taxon>Pseudomonadati</taxon>
        <taxon>Pseudomonadota</taxon>
        <taxon>Gammaproteobacteria</taxon>
        <taxon>Oceanospirillales</taxon>
        <taxon>Oceanospirillaceae</taxon>
        <taxon>Oleispira</taxon>
    </lineage>
</organism>
<feature type="transmembrane region" description="Helical" evidence="7">
    <location>
        <begin position="70"/>
        <end position="90"/>
    </location>
</feature>
<comment type="caution">
    <text evidence="9">The sequence shown here is derived from an EMBL/GenBank/DDBJ whole genome shotgun (WGS) entry which is preliminary data.</text>
</comment>
<dbReference type="GO" id="GO:0005886">
    <property type="term" value="C:plasma membrane"/>
    <property type="evidence" value="ECO:0007669"/>
    <property type="project" value="UniProtKB-SubCell"/>
</dbReference>
<keyword evidence="3" id="KW-1003">Cell membrane</keyword>
<dbReference type="EMBL" id="MABE01000606">
    <property type="protein sequence ID" value="OUS38454.1"/>
    <property type="molecule type" value="Genomic_DNA"/>
</dbReference>
<comment type="similarity">
    <text evidence="7">Belongs to the binding-protein-dependent transport system permease family.</text>
</comment>
<evidence type="ECO:0000313" key="10">
    <source>
        <dbReference type="Proteomes" id="UP000227088"/>
    </source>
</evidence>
<dbReference type="Pfam" id="PF00528">
    <property type="entry name" value="BPD_transp_1"/>
    <property type="match status" value="2"/>
</dbReference>
<feature type="transmembrane region" description="Helical" evidence="7">
    <location>
        <begin position="246"/>
        <end position="272"/>
    </location>
</feature>
<dbReference type="PANTHER" id="PTHR30183:SF2">
    <property type="entry name" value="IRON UTILIZATION PROTEIN"/>
    <property type="match status" value="1"/>
</dbReference>
<evidence type="ECO:0000256" key="6">
    <source>
        <dbReference type="ARBA" id="ARBA00023136"/>
    </source>
</evidence>
<feature type="transmembrane region" description="Helical" evidence="7">
    <location>
        <begin position="303"/>
        <end position="326"/>
    </location>
</feature>
<evidence type="ECO:0000256" key="3">
    <source>
        <dbReference type="ARBA" id="ARBA00022475"/>
    </source>
</evidence>
<feature type="transmembrane region" description="Helical" evidence="7">
    <location>
        <begin position="423"/>
        <end position="442"/>
    </location>
</feature>
<dbReference type="CDD" id="cd06261">
    <property type="entry name" value="TM_PBP2"/>
    <property type="match status" value="1"/>
</dbReference>
<dbReference type="FunFam" id="1.10.3720.10:FF:000088">
    <property type="entry name" value="Iron(III) ABC transporter, permease protein"/>
    <property type="match status" value="1"/>
</dbReference>
<gene>
    <name evidence="9" type="ORF">A9R00_10475</name>
</gene>
<dbReference type="Gene3D" id="1.10.3720.10">
    <property type="entry name" value="MetI-like"/>
    <property type="match status" value="2"/>
</dbReference>
<feature type="transmembrane region" description="Helical" evidence="7">
    <location>
        <begin position="477"/>
        <end position="498"/>
    </location>
</feature>
<evidence type="ECO:0000259" key="8">
    <source>
        <dbReference type="PROSITE" id="PS50928"/>
    </source>
</evidence>
<feature type="transmembrane region" description="Helical" evidence="7">
    <location>
        <begin position="385"/>
        <end position="403"/>
    </location>
</feature>
<feature type="transmembrane region" description="Helical" evidence="7">
    <location>
        <begin position="346"/>
        <end position="364"/>
    </location>
</feature>
<feature type="transmembrane region" description="Helical" evidence="7">
    <location>
        <begin position="199"/>
        <end position="221"/>
    </location>
</feature>
<keyword evidence="4 7" id="KW-0812">Transmembrane</keyword>
<evidence type="ECO:0000256" key="1">
    <source>
        <dbReference type="ARBA" id="ARBA00004651"/>
    </source>
</evidence>
<dbReference type="PROSITE" id="PS50928">
    <property type="entry name" value="ABC_TM1"/>
    <property type="match status" value="2"/>
</dbReference>
<keyword evidence="6 7" id="KW-0472">Membrane</keyword>
<feature type="transmembrane region" description="Helical" evidence="7">
    <location>
        <begin position="155"/>
        <end position="178"/>
    </location>
</feature>
<sequence length="556" mass="61945">MNNRFKALPQISATSVSFATALISFIMLLPVAALIYQSIAEYLPFQTLVADDTFADIADTVLFDYVSNSLFIVSGSLIFASFFAIAPAWWCAHYEFNGRRYLQWMMVFPLAIPAYISAYIYTDMLDYAGPIQSTLRHWFDWQSPQDYWFVDIRSLWGASLMLGLALYPYIFLLLRNTFEQRSQSLTQAAQLMGASERKIFWTIHLPLARPALAIGCTLVAMESLADYGTVQLFAISTLTTAIYDSWLVYGSLASAAKISCLTLLFVVLLVGLEKNSRKKQQNFDSRNSKPSPKVNASKIKTTVIWLFCGSIFTLGFAIPLITLISYCLDYWVENMNDKVLIHSQSTFSLAIIAASIACLLAIVFNSQQRFSPSKSNQAKLSLSSLGYAIPGTVLAIGILIPLGQLDIWVNHFIQWLGFEKVGLIFSGTSFALIMAFVIRFSAISNGSIQAAYKQMPPNLDDASTMLKAGRLKTFSKIHLPIMTPAIISAFLLVFIEVVKELPASLLLRPFDFETLATYVFQFASDEQLEHAASGALLIIMVSLLPILLLSRSQKMH</sequence>
<evidence type="ECO:0000256" key="4">
    <source>
        <dbReference type="ARBA" id="ARBA00022692"/>
    </source>
</evidence>
<protein>
    <recommendedName>
        <fullName evidence="8">ABC transmembrane type-1 domain-containing protein</fullName>
    </recommendedName>
</protein>
<evidence type="ECO:0000313" key="9">
    <source>
        <dbReference type="EMBL" id="OUS38454.1"/>
    </source>
</evidence>
<dbReference type="InterPro" id="IPR035906">
    <property type="entry name" value="MetI-like_sf"/>
</dbReference>
<feature type="transmembrane region" description="Helical" evidence="7">
    <location>
        <begin position="12"/>
        <end position="36"/>
    </location>
</feature>
<dbReference type="GO" id="GO:0055085">
    <property type="term" value="P:transmembrane transport"/>
    <property type="evidence" value="ECO:0007669"/>
    <property type="project" value="InterPro"/>
</dbReference>
<dbReference type="SUPFAM" id="SSF161098">
    <property type="entry name" value="MetI-like"/>
    <property type="match status" value="2"/>
</dbReference>
<proteinExistence type="inferred from homology"/>
<reference evidence="10" key="1">
    <citation type="journal article" date="2017" name="Proc. Natl. Acad. Sci. U.S.A.">
        <title>Simulation of Deepwater Horizon oil plume reveals substrate specialization within a complex community of hydrocarbon degraders.</title>
        <authorList>
            <person name="Hu P."/>
            <person name="Dubinsky E.A."/>
            <person name="Probst A.J."/>
            <person name="Wang J."/>
            <person name="Sieber C.M.K."/>
            <person name="Tom L.M."/>
            <person name="Gardinali P."/>
            <person name="Banfield J.F."/>
            <person name="Atlas R.M."/>
            <person name="Andersen G.L."/>
        </authorList>
    </citation>
    <scope>NUCLEOTIDE SEQUENCE [LARGE SCALE GENOMIC DNA]</scope>
</reference>
<feature type="domain" description="ABC transmembrane type-1" evidence="8">
    <location>
        <begin position="343"/>
        <end position="549"/>
    </location>
</feature>
<dbReference type="Proteomes" id="UP000227088">
    <property type="component" value="Unassembled WGS sequence"/>
</dbReference>
<feature type="transmembrane region" description="Helical" evidence="7">
    <location>
        <begin position="531"/>
        <end position="550"/>
    </location>
</feature>
<accession>A0A1Y5HRH7</accession>
<name>A0A1Y5HRH7_OLEAN</name>
<keyword evidence="5 7" id="KW-1133">Transmembrane helix</keyword>
<evidence type="ECO:0000256" key="7">
    <source>
        <dbReference type="RuleBase" id="RU363032"/>
    </source>
</evidence>
<feature type="transmembrane region" description="Helical" evidence="7">
    <location>
        <begin position="102"/>
        <end position="121"/>
    </location>
</feature>
<keyword evidence="2 7" id="KW-0813">Transport</keyword>
<evidence type="ECO:0000256" key="2">
    <source>
        <dbReference type="ARBA" id="ARBA00022448"/>
    </source>
</evidence>
<feature type="domain" description="ABC transmembrane type-1" evidence="8">
    <location>
        <begin position="66"/>
        <end position="270"/>
    </location>
</feature>
<dbReference type="PANTHER" id="PTHR30183">
    <property type="entry name" value="MOLYBDENUM TRANSPORT SYSTEM PERMEASE PROTEIN MODB"/>
    <property type="match status" value="1"/>
</dbReference>
<comment type="subcellular location">
    <subcellularLocation>
        <location evidence="1 7">Cell membrane</location>
        <topology evidence="1 7">Multi-pass membrane protein</topology>
    </subcellularLocation>
</comment>
<dbReference type="InterPro" id="IPR000515">
    <property type="entry name" value="MetI-like"/>
</dbReference>
<evidence type="ECO:0000256" key="5">
    <source>
        <dbReference type="ARBA" id="ARBA00022989"/>
    </source>
</evidence>
<dbReference type="AlphaFoldDB" id="A0A1Y5HRH7"/>